<dbReference type="Pfam" id="PF26224">
    <property type="entry name" value="DUF8050"/>
    <property type="match status" value="1"/>
</dbReference>
<keyword evidence="4" id="KW-1185">Reference proteome</keyword>
<keyword evidence="1" id="KW-0472">Membrane</keyword>
<gene>
    <name evidence="3" type="ORF">ACFQMA_04045</name>
</gene>
<accession>A0ABD5XZG6</accession>
<dbReference type="RefSeq" id="WP_382261192.1">
    <property type="nucleotide sequence ID" value="NZ_JBHTAS010000001.1"/>
</dbReference>
<evidence type="ECO:0000313" key="3">
    <source>
        <dbReference type="EMBL" id="MFC7139009.1"/>
    </source>
</evidence>
<feature type="transmembrane region" description="Helical" evidence="1">
    <location>
        <begin position="42"/>
        <end position="61"/>
    </location>
</feature>
<feature type="domain" description="DUF8050" evidence="2">
    <location>
        <begin position="8"/>
        <end position="113"/>
    </location>
</feature>
<dbReference type="EMBL" id="JBHTAS010000001">
    <property type="protein sequence ID" value="MFC7139009.1"/>
    <property type="molecule type" value="Genomic_DNA"/>
</dbReference>
<reference evidence="3 4" key="1">
    <citation type="journal article" date="2019" name="Int. J. Syst. Evol. Microbiol.">
        <title>The Global Catalogue of Microorganisms (GCM) 10K type strain sequencing project: providing services to taxonomists for standard genome sequencing and annotation.</title>
        <authorList>
            <consortium name="The Broad Institute Genomics Platform"/>
            <consortium name="The Broad Institute Genome Sequencing Center for Infectious Disease"/>
            <person name="Wu L."/>
            <person name="Ma J."/>
        </authorList>
    </citation>
    <scope>NUCLEOTIDE SEQUENCE [LARGE SCALE GENOMIC DNA]</scope>
    <source>
        <strain evidence="3 4">XZYJT29</strain>
    </source>
</reference>
<name>A0ABD5XZG6_9EURY</name>
<evidence type="ECO:0000259" key="2">
    <source>
        <dbReference type="Pfam" id="PF26224"/>
    </source>
</evidence>
<protein>
    <recommendedName>
        <fullName evidence="2">DUF8050 domain-containing protein</fullName>
    </recommendedName>
</protein>
<evidence type="ECO:0000313" key="4">
    <source>
        <dbReference type="Proteomes" id="UP001596432"/>
    </source>
</evidence>
<dbReference type="Proteomes" id="UP001596432">
    <property type="component" value="Unassembled WGS sequence"/>
</dbReference>
<organism evidence="3 4">
    <name type="scientific">Halosimplex aquaticum</name>
    <dbReference type="NCBI Taxonomy" id="3026162"/>
    <lineage>
        <taxon>Archaea</taxon>
        <taxon>Methanobacteriati</taxon>
        <taxon>Methanobacteriota</taxon>
        <taxon>Stenosarchaea group</taxon>
        <taxon>Halobacteria</taxon>
        <taxon>Halobacteriales</taxon>
        <taxon>Haloarculaceae</taxon>
        <taxon>Halosimplex</taxon>
    </lineage>
</organism>
<comment type="caution">
    <text evidence="3">The sequence shown here is derived from an EMBL/GenBank/DDBJ whole genome shotgun (WGS) entry which is preliminary data.</text>
</comment>
<dbReference type="AlphaFoldDB" id="A0ABD5XZG6"/>
<feature type="transmembrane region" description="Helical" evidence="1">
    <location>
        <begin position="73"/>
        <end position="90"/>
    </location>
</feature>
<dbReference type="InterPro" id="IPR058363">
    <property type="entry name" value="DUF8050"/>
</dbReference>
<proteinExistence type="predicted"/>
<sequence>MIPYDGGLSLTFSVALVAPETLSVTSVYHYVFVYTRDIPPALLAWPIATLLYATGAVSAALSRVDREDRRVTAGLFALGAFDVCYAAVGFSSARAGVFAIPLGAGFLGLAAWTSRP</sequence>
<keyword evidence="1" id="KW-1133">Transmembrane helix</keyword>
<evidence type="ECO:0000256" key="1">
    <source>
        <dbReference type="SAM" id="Phobius"/>
    </source>
</evidence>
<keyword evidence="1" id="KW-0812">Transmembrane</keyword>
<feature type="transmembrane region" description="Helical" evidence="1">
    <location>
        <begin position="96"/>
        <end position="113"/>
    </location>
</feature>